<name>A0A9D4JU05_DREPO</name>
<reference evidence="1" key="2">
    <citation type="submission" date="2020-11" db="EMBL/GenBank/DDBJ databases">
        <authorList>
            <person name="McCartney M.A."/>
            <person name="Auch B."/>
            <person name="Kono T."/>
            <person name="Mallez S."/>
            <person name="Becker A."/>
            <person name="Gohl D.M."/>
            <person name="Silverstein K.A.T."/>
            <person name="Koren S."/>
            <person name="Bechman K.B."/>
            <person name="Herman A."/>
            <person name="Abrahante J.E."/>
            <person name="Garbe J."/>
        </authorList>
    </citation>
    <scope>NUCLEOTIDE SEQUENCE</scope>
    <source>
        <strain evidence="1">Duluth1</strain>
        <tissue evidence="1">Whole animal</tissue>
    </source>
</reference>
<evidence type="ECO:0000313" key="1">
    <source>
        <dbReference type="EMBL" id="KAH3824106.1"/>
    </source>
</evidence>
<dbReference type="EMBL" id="JAIWYP010000005">
    <property type="protein sequence ID" value="KAH3824106.1"/>
    <property type="molecule type" value="Genomic_DNA"/>
</dbReference>
<dbReference type="InterPro" id="IPR027443">
    <property type="entry name" value="IPNS-like_sf"/>
</dbReference>
<evidence type="ECO:0000313" key="2">
    <source>
        <dbReference type="Proteomes" id="UP000828390"/>
    </source>
</evidence>
<protein>
    <submittedName>
        <fullName evidence="1">Uncharacterized protein</fullName>
    </submittedName>
</protein>
<keyword evidence="2" id="KW-1185">Reference proteome</keyword>
<sequence>MHETCMELLRLRAIGLGISEESFTDLFIPNPCWTLRIMYNPPWEGEPPEYANLEDNKLIAIPEHTDSDFMNLLTPFHFGGLEIMQANGTWAAV</sequence>
<dbReference type="Gene3D" id="2.60.120.330">
    <property type="entry name" value="B-lactam Antibiotic, Isopenicillin N Synthase, Chain"/>
    <property type="match status" value="1"/>
</dbReference>
<proteinExistence type="predicted"/>
<comment type="caution">
    <text evidence="1">The sequence shown here is derived from an EMBL/GenBank/DDBJ whole genome shotgun (WGS) entry which is preliminary data.</text>
</comment>
<accession>A0A9D4JU05</accession>
<organism evidence="1 2">
    <name type="scientific">Dreissena polymorpha</name>
    <name type="common">Zebra mussel</name>
    <name type="synonym">Mytilus polymorpha</name>
    <dbReference type="NCBI Taxonomy" id="45954"/>
    <lineage>
        <taxon>Eukaryota</taxon>
        <taxon>Metazoa</taxon>
        <taxon>Spiralia</taxon>
        <taxon>Lophotrochozoa</taxon>
        <taxon>Mollusca</taxon>
        <taxon>Bivalvia</taxon>
        <taxon>Autobranchia</taxon>
        <taxon>Heteroconchia</taxon>
        <taxon>Euheterodonta</taxon>
        <taxon>Imparidentia</taxon>
        <taxon>Neoheterodontei</taxon>
        <taxon>Myida</taxon>
        <taxon>Dreissenoidea</taxon>
        <taxon>Dreissenidae</taxon>
        <taxon>Dreissena</taxon>
    </lineage>
</organism>
<dbReference type="AlphaFoldDB" id="A0A9D4JU05"/>
<dbReference type="Proteomes" id="UP000828390">
    <property type="component" value="Unassembled WGS sequence"/>
</dbReference>
<dbReference type="SUPFAM" id="SSF51197">
    <property type="entry name" value="Clavaminate synthase-like"/>
    <property type="match status" value="1"/>
</dbReference>
<reference evidence="1" key="1">
    <citation type="journal article" date="2019" name="bioRxiv">
        <title>The Genome of the Zebra Mussel, Dreissena polymorpha: A Resource for Invasive Species Research.</title>
        <authorList>
            <person name="McCartney M.A."/>
            <person name="Auch B."/>
            <person name="Kono T."/>
            <person name="Mallez S."/>
            <person name="Zhang Y."/>
            <person name="Obille A."/>
            <person name="Becker A."/>
            <person name="Abrahante J.E."/>
            <person name="Garbe J."/>
            <person name="Badalamenti J.P."/>
            <person name="Herman A."/>
            <person name="Mangelson H."/>
            <person name="Liachko I."/>
            <person name="Sullivan S."/>
            <person name="Sone E.D."/>
            <person name="Koren S."/>
            <person name="Silverstein K.A.T."/>
            <person name="Beckman K.B."/>
            <person name="Gohl D.M."/>
        </authorList>
    </citation>
    <scope>NUCLEOTIDE SEQUENCE</scope>
    <source>
        <strain evidence="1">Duluth1</strain>
        <tissue evidence="1">Whole animal</tissue>
    </source>
</reference>
<gene>
    <name evidence="1" type="ORF">DPMN_125934</name>
</gene>